<evidence type="ECO:0000256" key="2">
    <source>
        <dbReference type="ARBA" id="ARBA00023163"/>
    </source>
</evidence>
<keyword evidence="5" id="KW-1185">Reference proteome</keyword>
<evidence type="ECO:0000259" key="3">
    <source>
        <dbReference type="Pfam" id="PF02909"/>
    </source>
</evidence>
<organism evidence="4 5">
    <name type="scientific">Arthrobacter cheniae</name>
    <dbReference type="NCBI Taxonomy" id="1258888"/>
    <lineage>
        <taxon>Bacteria</taxon>
        <taxon>Bacillati</taxon>
        <taxon>Actinomycetota</taxon>
        <taxon>Actinomycetes</taxon>
        <taxon>Micrococcales</taxon>
        <taxon>Micrococcaceae</taxon>
        <taxon>Arthrobacter</taxon>
    </lineage>
</organism>
<evidence type="ECO:0000313" key="4">
    <source>
        <dbReference type="EMBL" id="RJT75948.1"/>
    </source>
</evidence>
<gene>
    <name evidence="4" type="ORF">D6T63_16910</name>
</gene>
<protein>
    <recommendedName>
        <fullName evidence="3">Tetracycline repressor TetR C-terminal domain-containing protein</fullName>
    </recommendedName>
</protein>
<dbReference type="Pfam" id="PF02909">
    <property type="entry name" value="TetR_C_1"/>
    <property type="match status" value="1"/>
</dbReference>
<keyword evidence="2" id="KW-0804">Transcription</keyword>
<dbReference type="Proteomes" id="UP000272560">
    <property type="component" value="Unassembled WGS sequence"/>
</dbReference>
<comment type="caution">
    <text evidence="4">The sequence shown here is derived from an EMBL/GenBank/DDBJ whole genome shotgun (WGS) entry which is preliminary data.</text>
</comment>
<dbReference type="GO" id="GO:0045892">
    <property type="term" value="P:negative regulation of DNA-templated transcription"/>
    <property type="evidence" value="ECO:0007669"/>
    <property type="project" value="InterPro"/>
</dbReference>
<evidence type="ECO:0000313" key="5">
    <source>
        <dbReference type="Proteomes" id="UP000272560"/>
    </source>
</evidence>
<dbReference type="EMBL" id="QZVT01000013">
    <property type="protein sequence ID" value="RJT75948.1"/>
    <property type="molecule type" value="Genomic_DNA"/>
</dbReference>
<accession>A0A3A5LYE7</accession>
<name>A0A3A5LYE7_9MICC</name>
<dbReference type="InterPro" id="IPR004111">
    <property type="entry name" value="Repressor_TetR_C"/>
</dbReference>
<reference evidence="4 5" key="1">
    <citation type="submission" date="2018-09" db="EMBL/GenBank/DDBJ databases">
        <title>Novel species of Arthrobacter.</title>
        <authorList>
            <person name="Liu Q."/>
            <person name="Xin Y.-H."/>
        </authorList>
    </citation>
    <scope>NUCLEOTIDE SEQUENCE [LARGE SCALE GENOMIC DNA]</scope>
    <source>
        <strain evidence="4 5">Hz2</strain>
    </source>
</reference>
<dbReference type="AlphaFoldDB" id="A0A3A5LYE7"/>
<feature type="domain" description="Tetracycline repressor TetR C-terminal" evidence="3">
    <location>
        <begin position="3"/>
        <end position="116"/>
    </location>
</feature>
<dbReference type="Gene3D" id="1.10.357.10">
    <property type="entry name" value="Tetracycline Repressor, domain 2"/>
    <property type="match status" value="1"/>
</dbReference>
<dbReference type="InterPro" id="IPR036271">
    <property type="entry name" value="Tet_transcr_reg_TetR-rel_C_sf"/>
</dbReference>
<dbReference type="SUPFAM" id="SSF48498">
    <property type="entry name" value="Tetracyclin repressor-like, C-terminal domain"/>
    <property type="match status" value="1"/>
</dbReference>
<sequence>MFALHAPLIPIIAVMPVGGAPDTLRMYEQVAVGLINGGWPPERVVPGIVAIESFIYGSALDVSAPENIFDSGSLAGEFPTFTAAVVSSRPPGPDESRADTAFEGGLTAMISGLRDQIGVRE</sequence>
<proteinExistence type="predicted"/>
<evidence type="ECO:0000256" key="1">
    <source>
        <dbReference type="ARBA" id="ARBA00023015"/>
    </source>
</evidence>
<keyword evidence="1" id="KW-0805">Transcription regulation</keyword>
<dbReference type="OrthoDB" id="3432043at2"/>
<dbReference type="RefSeq" id="WP_120150262.1">
    <property type="nucleotide sequence ID" value="NZ_QZVT01000013.1"/>
</dbReference>